<evidence type="ECO:0000313" key="2">
    <source>
        <dbReference type="EMBL" id="GMF34388.1"/>
    </source>
</evidence>
<dbReference type="Proteomes" id="UP001165121">
    <property type="component" value="Unassembled WGS sequence"/>
</dbReference>
<dbReference type="EMBL" id="BSXT01000805">
    <property type="protein sequence ID" value="GMF34388.1"/>
    <property type="molecule type" value="Genomic_DNA"/>
</dbReference>
<feature type="compositionally biased region" description="Basic residues" evidence="1">
    <location>
        <begin position="1"/>
        <end position="13"/>
    </location>
</feature>
<protein>
    <submittedName>
        <fullName evidence="2">Unnamed protein product</fullName>
    </submittedName>
</protein>
<feature type="region of interest" description="Disordered" evidence="1">
    <location>
        <begin position="1"/>
        <end position="23"/>
    </location>
</feature>
<name>A0A9W6XA06_9STRA</name>
<evidence type="ECO:0000313" key="3">
    <source>
        <dbReference type="Proteomes" id="UP001165121"/>
    </source>
</evidence>
<reference evidence="2" key="1">
    <citation type="submission" date="2023-04" db="EMBL/GenBank/DDBJ databases">
        <title>Phytophthora fragariaefolia NBRC 109709.</title>
        <authorList>
            <person name="Ichikawa N."/>
            <person name="Sato H."/>
            <person name="Tonouchi N."/>
        </authorList>
    </citation>
    <scope>NUCLEOTIDE SEQUENCE</scope>
    <source>
        <strain evidence="2">NBRC 109709</strain>
    </source>
</reference>
<sequence>MAGIPARRRKVHPKPSSATITKREHSLERFLAVQTVKPVRSTLVAAKFHSKATKTVTYFLRSNSEQNPQSIIWRTVGHIQRKLTAAPIRQTNTSIGRLTAYQASIDKT</sequence>
<gene>
    <name evidence="2" type="ORF">Pfra01_000882700</name>
</gene>
<accession>A0A9W6XA06</accession>
<organism evidence="2 3">
    <name type="scientific">Phytophthora fragariaefolia</name>
    <dbReference type="NCBI Taxonomy" id="1490495"/>
    <lineage>
        <taxon>Eukaryota</taxon>
        <taxon>Sar</taxon>
        <taxon>Stramenopiles</taxon>
        <taxon>Oomycota</taxon>
        <taxon>Peronosporomycetes</taxon>
        <taxon>Peronosporales</taxon>
        <taxon>Peronosporaceae</taxon>
        <taxon>Phytophthora</taxon>
    </lineage>
</organism>
<keyword evidence="3" id="KW-1185">Reference proteome</keyword>
<proteinExistence type="predicted"/>
<evidence type="ECO:0000256" key="1">
    <source>
        <dbReference type="SAM" id="MobiDB-lite"/>
    </source>
</evidence>
<dbReference type="AlphaFoldDB" id="A0A9W6XA06"/>
<comment type="caution">
    <text evidence="2">The sequence shown here is derived from an EMBL/GenBank/DDBJ whole genome shotgun (WGS) entry which is preliminary data.</text>
</comment>